<evidence type="ECO:0000313" key="8">
    <source>
        <dbReference type="EMBL" id="HGB31747.1"/>
    </source>
</evidence>
<dbReference type="InterPro" id="IPR045569">
    <property type="entry name" value="Metalloprtase-TldD/E_C"/>
</dbReference>
<dbReference type="InterPro" id="IPR035068">
    <property type="entry name" value="TldD/PmbA_N"/>
</dbReference>
<feature type="domain" description="Metalloprotease TldD/E C-terminal" evidence="6">
    <location>
        <begin position="226"/>
        <end position="457"/>
    </location>
</feature>
<dbReference type="PANTHER" id="PTHR30624:SF4">
    <property type="entry name" value="METALLOPROTEASE TLDD"/>
    <property type="match status" value="1"/>
</dbReference>
<dbReference type="InterPro" id="IPR002510">
    <property type="entry name" value="Metalloprtase-TldD/E_N"/>
</dbReference>
<dbReference type="InterPro" id="IPR045570">
    <property type="entry name" value="Metalloprtase-TldD/E_cen_dom"/>
</dbReference>
<comment type="caution">
    <text evidence="8">The sequence shown here is derived from an EMBL/GenBank/DDBJ whole genome shotgun (WGS) entry which is preliminary data.</text>
</comment>
<comment type="similarity">
    <text evidence="1">Belongs to the peptidase U62 family.</text>
</comment>
<dbReference type="InterPro" id="IPR051463">
    <property type="entry name" value="Peptidase_U62_metallo"/>
</dbReference>
<dbReference type="GO" id="GO:0005829">
    <property type="term" value="C:cytosol"/>
    <property type="evidence" value="ECO:0007669"/>
    <property type="project" value="TreeGrafter"/>
</dbReference>
<evidence type="ECO:0000256" key="4">
    <source>
        <dbReference type="ARBA" id="ARBA00023049"/>
    </source>
</evidence>
<protein>
    <submittedName>
        <fullName evidence="8">TldD/PmbA family protein</fullName>
    </submittedName>
</protein>
<dbReference type="InterPro" id="IPR025502">
    <property type="entry name" value="TldD"/>
</dbReference>
<dbReference type="Gene3D" id="3.30.2290.10">
    <property type="entry name" value="PmbA/TldD superfamily"/>
    <property type="match status" value="1"/>
</dbReference>
<dbReference type="InterPro" id="IPR036059">
    <property type="entry name" value="TldD/PmbA_sf"/>
</dbReference>
<accession>A0A7C3WNR0</accession>
<dbReference type="AlphaFoldDB" id="A0A7C3WNR0"/>
<keyword evidence="4" id="KW-0482">Metalloprotease</keyword>
<dbReference type="Pfam" id="PF19290">
    <property type="entry name" value="PmbA_TldD_2nd"/>
    <property type="match status" value="1"/>
</dbReference>
<keyword evidence="3" id="KW-0378">Hydrolase</keyword>
<gene>
    <name evidence="8" type="ORF">ENV35_07745</name>
</gene>
<dbReference type="SUPFAM" id="SSF111283">
    <property type="entry name" value="Putative modulator of DNA gyrase, PmbA/TldD"/>
    <property type="match status" value="1"/>
</dbReference>
<reference evidence="8" key="1">
    <citation type="journal article" date="2020" name="mSystems">
        <title>Genome- and Community-Level Interaction Insights into Carbon Utilization and Element Cycling Functions of Hydrothermarchaeota in Hydrothermal Sediment.</title>
        <authorList>
            <person name="Zhou Z."/>
            <person name="Liu Y."/>
            <person name="Xu W."/>
            <person name="Pan J."/>
            <person name="Luo Z.H."/>
            <person name="Li M."/>
        </authorList>
    </citation>
    <scope>NUCLEOTIDE SEQUENCE [LARGE SCALE GENOMIC DNA]</scope>
    <source>
        <strain evidence="8">SpSt-751</strain>
    </source>
</reference>
<evidence type="ECO:0000259" key="7">
    <source>
        <dbReference type="Pfam" id="PF19290"/>
    </source>
</evidence>
<evidence type="ECO:0000256" key="2">
    <source>
        <dbReference type="ARBA" id="ARBA00022670"/>
    </source>
</evidence>
<dbReference type="GO" id="GO:0008237">
    <property type="term" value="F:metallopeptidase activity"/>
    <property type="evidence" value="ECO:0007669"/>
    <property type="project" value="UniProtKB-KW"/>
</dbReference>
<name>A0A7C3WNR0_9BACT</name>
<proteinExistence type="inferred from homology"/>
<dbReference type="PANTHER" id="PTHR30624">
    <property type="entry name" value="UNCHARACTERIZED PROTEIN TLDD AND PMBA"/>
    <property type="match status" value="1"/>
</dbReference>
<feature type="domain" description="Metalloprotease TldD/E central" evidence="7">
    <location>
        <begin position="114"/>
        <end position="218"/>
    </location>
</feature>
<dbReference type="GO" id="GO:0006508">
    <property type="term" value="P:proteolysis"/>
    <property type="evidence" value="ECO:0007669"/>
    <property type="project" value="UniProtKB-KW"/>
</dbReference>
<evidence type="ECO:0000259" key="6">
    <source>
        <dbReference type="Pfam" id="PF19289"/>
    </source>
</evidence>
<organism evidence="8">
    <name type="scientific">Dictyoglomus turgidum</name>
    <dbReference type="NCBI Taxonomy" id="513050"/>
    <lineage>
        <taxon>Bacteria</taxon>
        <taxon>Pseudomonadati</taxon>
        <taxon>Dictyoglomota</taxon>
        <taxon>Dictyoglomia</taxon>
        <taxon>Dictyoglomales</taxon>
        <taxon>Dictyoglomaceae</taxon>
        <taxon>Dictyoglomus</taxon>
    </lineage>
</organism>
<dbReference type="PIRSF" id="PIRSF004919">
    <property type="entry name" value="TldD"/>
    <property type="match status" value="1"/>
</dbReference>
<dbReference type="Pfam" id="PF19289">
    <property type="entry name" value="PmbA_TldD_3rd"/>
    <property type="match status" value="1"/>
</dbReference>
<evidence type="ECO:0000256" key="3">
    <source>
        <dbReference type="ARBA" id="ARBA00022801"/>
    </source>
</evidence>
<evidence type="ECO:0000256" key="1">
    <source>
        <dbReference type="ARBA" id="ARBA00005836"/>
    </source>
</evidence>
<sequence>MLNKNLIEEILGIALGHKGEFSEVFLENSHSFYFYWDDKKVEEVTYGEDIGAGIRVIQGDKIYYGYTTDISEFGLKKLAHELSEVVLSGENNKKIILENKKEFITKTLKDYKLIEVREGIDLLKIMDETSRNYSPRIVQFTSVIRNHTQEILIANSDGDFVEEKRIRSVVYGFAVGEKDGLIQTGYEAVGATLGWELFTEDLVKNVALEASRRAVLMLEAVEAPAGVMPVIISSQAGGVIIHEAVGHGLEADLVEKGVSVYKDKIGEKVASDSVTLVDAGVLEEKYGSSYVDDEGVKTNYNVLIDRGILKGYMHSRITAKKFGVSPTGNGRRQSFRYPPIPRMTNTFILSGNSKLEDMLNRVEKGLYVVKMGGGQVDTISGDFVFGVEEGYLIESGKIKNPVRGATLIGNGPIILEKIELIGDDIGFTPGTCGKDGQGVPVTDGMPTILISEITIGGTKKRED</sequence>
<dbReference type="Pfam" id="PF01523">
    <property type="entry name" value="PmbA_TldD_1st"/>
    <property type="match status" value="1"/>
</dbReference>
<feature type="domain" description="Metalloprotease TldD/E N-terminal" evidence="5">
    <location>
        <begin position="23"/>
        <end position="82"/>
    </location>
</feature>
<dbReference type="EMBL" id="DTGA01000204">
    <property type="protein sequence ID" value="HGB31747.1"/>
    <property type="molecule type" value="Genomic_DNA"/>
</dbReference>
<keyword evidence="2" id="KW-0645">Protease</keyword>
<evidence type="ECO:0000259" key="5">
    <source>
        <dbReference type="Pfam" id="PF01523"/>
    </source>
</evidence>